<comment type="caution">
    <text evidence="1">The sequence shown here is derived from an EMBL/GenBank/DDBJ whole genome shotgun (WGS) entry which is preliminary data.</text>
</comment>
<sequence>MKSKFNCNARTSAVTVSVRPAQPRVGTTHTYELNGTLLHDVLEDGKWITKRAVPAGDVYERAA</sequence>
<dbReference type="Proteomes" id="UP000674425">
    <property type="component" value="Unassembled WGS sequence"/>
</dbReference>
<reference evidence="1 2" key="1">
    <citation type="submission" date="2021-02" db="EMBL/GenBank/DDBJ databases">
        <authorList>
            <person name="Vanwijnsberghe S."/>
        </authorList>
    </citation>
    <scope>NUCLEOTIDE SEQUENCE [LARGE SCALE GENOMIC DNA]</scope>
    <source>
        <strain evidence="1 2">R-69658</strain>
    </source>
</reference>
<gene>
    <name evidence="1" type="ORF">R69658_06549</name>
</gene>
<name>A0ABM8SVX9_9BURK</name>
<organism evidence="1 2">
    <name type="scientific">Paraburkholderia aspalathi</name>
    <dbReference type="NCBI Taxonomy" id="1324617"/>
    <lineage>
        <taxon>Bacteria</taxon>
        <taxon>Pseudomonadati</taxon>
        <taxon>Pseudomonadota</taxon>
        <taxon>Betaproteobacteria</taxon>
        <taxon>Burkholderiales</taxon>
        <taxon>Burkholderiaceae</taxon>
        <taxon>Paraburkholderia</taxon>
    </lineage>
</organism>
<dbReference type="EMBL" id="CAJNAU010000093">
    <property type="protein sequence ID" value="CAE6837006.1"/>
    <property type="molecule type" value="Genomic_DNA"/>
</dbReference>
<proteinExistence type="predicted"/>
<keyword evidence="2" id="KW-1185">Reference proteome</keyword>
<protein>
    <submittedName>
        <fullName evidence="1">Uncharacterized protein</fullName>
    </submittedName>
</protein>
<accession>A0ABM8SVX9</accession>
<dbReference type="RefSeq" id="WP_200621656.1">
    <property type="nucleotide sequence ID" value="NZ_CAJNAU010000093.1"/>
</dbReference>
<evidence type="ECO:0000313" key="1">
    <source>
        <dbReference type="EMBL" id="CAE6837006.1"/>
    </source>
</evidence>
<evidence type="ECO:0000313" key="2">
    <source>
        <dbReference type="Proteomes" id="UP000674425"/>
    </source>
</evidence>